<dbReference type="PANTHER" id="PTHR14303:SF0">
    <property type="entry name" value="DNA POLYMERASE DELTA SUBUNIT 4"/>
    <property type="match status" value="1"/>
</dbReference>
<dbReference type="Proteomes" id="UP000789706">
    <property type="component" value="Unassembled WGS sequence"/>
</dbReference>
<proteinExistence type="predicted"/>
<dbReference type="GO" id="GO:0006261">
    <property type="term" value="P:DNA-templated DNA replication"/>
    <property type="evidence" value="ECO:0007669"/>
    <property type="project" value="TreeGrafter"/>
</dbReference>
<dbReference type="GO" id="GO:0043625">
    <property type="term" value="C:delta DNA polymerase complex"/>
    <property type="evidence" value="ECO:0007669"/>
    <property type="project" value="TreeGrafter"/>
</dbReference>
<organism evidence="1 2">
    <name type="scientific">Diversispora eburnea</name>
    <dbReference type="NCBI Taxonomy" id="1213867"/>
    <lineage>
        <taxon>Eukaryota</taxon>
        <taxon>Fungi</taxon>
        <taxon>Fungi incertae sedis</taxon>
        <taxon>Mucoromycota</taxon>
        <taxon>Glomeromycotina</taxon>
        <taxon>Glomeromycetes</taxon>
        <taxon>Diversisporales</taxon>
        <taxon>Diversisporaceae</taxon>
        <taxon>Diversispora</taxon>
    </lineage>
</organism>
<accession>A0A9N9BR42</accession>
<evidence type="ECO:0000313" key="1">
    <source>
        <dbReference type="EMBL" id="CAG8572380.1"/>
    </source>
</evidence>
<reference evidence="1" key="1">
    <citation type="submission" date="2021-06" db="EMBL/GenBank/DDBJ databases">
        <authorList>
            <person name="Kallberg Y."/>
            <person name="Tangrot J."/>
            <person name="Rosling A."/>
        </authorList>
    </citation>
    <scope>NUCLEOTIDE SEQUENCE</scope>
    <source>
        <strain evidence="1">AZ414A</strain>
    </source>
</reference>
<comment type="caution">
    <text evidence="1">The sequence shown here is derived from an EMBL/GenBank/DDBJ whole genome shotgun (WGS) entry which is preliminary data.</text>
</comment>
<keyword evidence="2" id="KW-1185">Reference proteome</keyword>
<sequence length="120" mass="14054">MPRDNSTKRPRRIVQQKLTEILNTSKRDDSQPFKKKPEEEVIESGARSILTFHEEDLTPIDKMLRSFDLNYKYGPCVGVKRLDRWERAYRLGMNPPIDVKVAIINSNDQLINESIFHGRL</sequence>
<dbReference type="AlphaFoldDB" id="A0A9N9BR42"/>
<dbReference type="PANTHER" id="PTHR14303">
    <property type="entry name" value="DNA POLYMERASE DELTA SUBUNIT 4"/>
    <property type="match status" value="1"/>
</dbReference>
<dbReference type="EMBL" id="CAJVPK010001127">
    <property type="protein sequence ID" value="CAG8572380.1"/>
    <property type="molecule type" value="Genomic_DNA"/>
</dbReference>
<protein>
    <submittedName>
        <fullName evidence="1">4804_t:CDS:1</fullName>
    </submittedName>
</protein>
<dbReference type="GO" id="GO:0000731">
    <property type="term" value="P:DNA synthesis involved in DNA repair"/>
    <property type="evidence" value="ECO:0007669"/>
    <property type="project" value="InterPro"/>
</dbReference>
<name>A0A9N9BR42_9GLOM</name>
<dbReference type="OrthoDB" id="337486at2759"/>
<dbReference type="InterPro" id="IPR007218">
    <property type="entry name" value="DNA_pol_delta_4"/>
</dbReference>
<dbReference type="Pfam" id="PF04081">
    <property type="entry name" value="DNA_pol_delta_4"/>
    <property type="match status" value="1"/>
</dbReference>
<evidence type="ECO:0000313" key="2">
    <source>
        <dbReference type="Proteomes" id="UP000789706"/>
    </source>
</evidence>
<gene>
    <name evidence="1" type="ORF">DEBURN_LOCUS8150</name>
</gene>
<dbReference type="GO" id="GO:0003887">
    <property type="term" value="F:DNA-directed DNA polymerase activity"/>
    <property type="evidence" value="ECO:0007669"/>
    <property type="project" value="TreeGrafter"/>
</dbReference>